<gene>
    <name evidence="2" type="ORF">GPUH_LOCUS13493</name>
</gene>
<keyword evidence="3" id="KW-1185">Reference proteome</keyword>
<accession>A0A183DXQ2</accession>
<reference evidence="4" key="1">
    <citation type="submission" date="2016-06" db="UniProtKB">
        <authorList>
            <consortium name="WormBaseParasite"/>
        </authorList>
    </citation>
    <scope>IDENTIFICATION</scope>
</reference>
<reference evidence="2 3" key="2">
    <citation type="submission" date="2018-11" db="EMBL/GenBank/DDBJ databases">
        <authorList>
            <consortium name="Pathogen Informatics"/>
        </authorList>
    </citation>
    <scope>NUCLEOTIDE SEQUENCE [LARGE SCALE GENOMIC DNA]</scope>
</reference>
<evidence type="ECO:0000313" key="4">
    <source>
        <dbReference type="WBParaSite" id="GPUH_0001350801-mRNA-1"/>
    </source>
</evidence>
<keyword evidence="1" id="KW-0472">Membrane</keyword>
<proteinExistence type="predicted"/>
<dbReference type="Proteomes" id="UP000271098">
    <property type="component" value="Unassembled WGS sequence"/>
</dbReference>
<dbReference type="EMBL" id="UYRT01080272">
    <property type="protein sequence ID" value="VDN22402.1"/>
    <property type="molecule type" value="Genomic_DNA"/>
</dbReference>
<protein>
    <submittedName>
        <fullName evidence="4">Exocyst complex component Sec10</fullName>
    </submittedName>
</protein>
<organism evidence="4">
    <name type="scientific">Gongylonema pulchrum</name>
    <dbReference type="NCBI Taxonomy" id="637853"/>
    <lineage>
        <taxon>Eukaryota</taxon>
        <taxon>Metazoa</taxon>
        <taxon>Ecdysozoa</taxon>
        <taxon>Nematoda</taxon>
        <taxon>Chromadorea</taxon>
        <taxon>Rhabditida</taxon>
        <taxon>Spirurina</taxon>
        <taxon>Spiruromorpha</taxon>
        <taxon>Spiruroidea</taxon>
        <taxon>Gongylonematidae</taxon>
        <taxon>Gongylonema</taxon>
    </lineage>
</organism>
<evidence type="ECO:0000313" key="2">
    <source>
        <dbReference type="EMBL" id="VDN22402.1"/>
    </source>
</evidence>
<dbReference type="WBParaSite" id="GPUH_0001350801-mRNA-1">
    <property type="protein sequence ID" value="GPUH_0001350801-mRNA-1"/>
    <property type="gene ID" value="GPUH_0001350801"/>
</dbReference>
<name>A0A183DXQ2_9BILA</name>
<feature type="transmembrane region" description="Helical" evidence="1">
    <location>
        <begin position="175"/>
        <end position="195"/>
    </location>
</feature>
<evidence type="ECO:0000256" key="1">
    <source>
        <dbReference type="SAM" id="Phobius"/>
    </source>
</evidence>
<evidence type="ECO:0000313" key="3">
    <source>
        <dbReference type="Proteomes" id="UP000271098"/>
    </source>
</evidence>
<sequence length="197" mass="22332">MPAQNINMFCPRASDLTGLNCFLVGRWDRLVECVLTVFEKIGEVAKTSLLDASQRPNLQEIINCHFYNYEIQKTSPCSLCVLNKHITQLEALLFIRGPKAKHITAAELEDKGTGGGQKISLLESILRIFLATVMRTEKELNNELIELGRQSLEHFEDCKTVLAAAKRFHTAATDYAAIVYVIFLFFDHLTNVWWLQG</sequence>
<keyword evidence="1" id="KW-0812">Transmembrane</keyword>
<keyword evidence="1" id="KW-1133">Transmembrane helix</keyword>
<dbReference type="AlphaFoldDB" id="A0A183DXQ2"/>